<dbReference type="GeneID" id="115821666"/>
<dbReference type="AlphaFoldDB" id="A0A6J2WAP7"/>
<dbReference type="InterPro" id="IPR036179">
    <property type="entry name" value="Ig-like_dom_sf"/>
</dbReference>
<keyword evidence="1" id="KW-0812">Transmembrane</keyword>
<dbReference type="SMART" id="SM00409">
    <property type="entry name" value="IG"/>
    <property type="match status" value="4"/>
</dbReference>
<evidence type="ECO:0000313" key="5">
    <source>
        <dbReference type="RefSeq" id="XP_030641333.1"/>
    </source>
</evidence>
<feature type="domain" description="Ig-like" evidence="3">
    <location>
        <begin position="152"/>
        <end position="220"/>
    </location>
</feature>
<dbReference type="SMART" id="SM00408">
    <property type="entry name" value="IGc2"/>
    <property type="match status" value="4"/>
</dbReference>
<dbReference type="InterPro" id="IPR013106">
    <property type="entry name" value="Ig_V-set"/>
</dbReference>
<dbReference type="Gene3D" id="2.60.40.10">
    <property type="entry name" value="Immunoglobulins"/>
    <property type="match status" value="4"/>
</dbReference>
<feature type="domain" description="Ig-like" evidence="3">
    <location>
        <begin position="332"/>
        <end position="403"/>
    </location>
</feature>
<dbReference type="Proteomes" id="UP000504632">
    <property type="component" value="Chromosome 9"/>
</dbReference>
<organism evidence="4 5">
    <name type="scientific">Chanos chanos</name>
    <name type="common">Milkfish</name>
    <name type="synonym">Mugil chanos</name>
    <dbReference type="NCBI Taxonomy" id="29144"/>
    <lineage>
        <taxon>Eukaryota</taxon>
        <taxon>Metazoa</taxon>
        <taxon>Chordata</taxon>
        <taxon>Craniata</taxon>
        <taxon>Vertebrata</taxon>
        <taxon>Euteleostomi</taxon>
        <taxon>Actinopterygii</taxon>
        <taxon>Neopterygii</taxon>
        <taxon>Teleostei</taxon>
        <taxon>Ostariophysi</taxon>
        <taxon>Gonorynchiformes</taxon>
        <taxon>Chanidae</taxon>
        <taxon>Chanos</taxon>
    </lineage>
</organism>
<dbReference type="InterPro" id="IPR013783">
    <property type="entry name" value="Ig-like_fold"/>
</dbReference>
<dbReference type="GO" id="GO:1990782">
    <property type="term" value="F:protein tyrosine kinase binding"/>
    <property type="evidence" value="ECO:0007669"/>
    <property type="project" value="TreeGrafter"/>
</dbReference>
<feature type="chain" id="PRO_5026696764" evidence="2">
    <location>
        <begin position="33"/>
        <end position="503"/>
    </location>
</feature>
<dbReference type="GO" id="GO:0045121">
    <property type="term" value="C:membrane raft"/>
    <property type="evidence" value="ECO:0007669"/>
    <property type="project" value="TreeGrafter"/>
</dbReference>
<dbReference type="PANTHER" id="PTHR11422">
    <property type="entry name" value="T-CELL SURFACE GLYCOPROTEIN CD4"/>
    <property type="match status" value="1"/>
</dbReference>
<feature type="domain" description="Ig-like" evidence="3">
    <location>
        <begin position="29"/>
        <end position="134"/>
    </location>
</feature>
<dbReference type="GO" id="GO:0070374">
    <property type="term" value="P:positive regulation of ERK1 and ERK2 cascade"/>
    <property type="evidence" value="ECO:0007669"/>
    <property type="project" value="TreeGrafter"/>
</dbReference>
<feature type="transmembrane region" description="Helical" evidence="1">
    <location>
        <begin position="438"/>
        <end position="459"/>
    </location>
</feature>
<name>A0A6J2WAP7_CHACN</name>
<protein>
    <submittedName>
        <fullName evidence="5">Lymphocyte activation gene 3 protein</fullName>
    </submittedName>
</protein>
<keyword evidence="4" id="KW-1185">Reference proteome</keyword>
<dbReference type="GO" id="GO:0042110">
    <property type="term" value="P:T cell activation"/>
    <property type="evidence" value="ECO:0007669"/>
    <property type="project" value="TreeGrafter"/>
</dbReference>
<dbReference type="GO" id="GO:0042289">
    <property type="term" value="F:MHC class II protein binding"/>
    <property type="evidence" value="ECO:0007669"/>
    <property type="project" value="TreeGrafter"/>
</dbReference>
<evidence type="ECO:0000256" key="1">
    <source>
        <dbReference type="SAM" id="Phobius"/>
    </source>
</evidence>
<gene>
    <name evidence="5" type="primary">lag3</name>
</gene>
<keyword evidence="2" id="KW-0732">Signal</keyword>
<dbReference type="CTD" id="3902"/>
<keyword evidence="1" id="KW-0472">Membrane</keyword>
<accession>A0A6J2WAP7</accession>
<dbReference type="OrthoDB" id="9937043at2759"/>
<dbReference type="PANTHER" id="PTHR11422:SF12">
    <property type="entry name" value="MICROFIBRIL-ASSOCIATED GLYCOPROTEIN 3"/>
    <property type="match status" value="1"/>
</dbReference>
<reference evidence="5" key="1">
    <citation type="submission" date="2025-08" db="UniProtKB">
        <authorList>
            <consortium name="RefSeq"/>
        </authorList>
    </citation>
    <scope>IDENTIFICATION</scope>
</reference>
<dbReference type="RefSeq" id="XP_030641333.1">
    <property type="nucleotide sequence ID" value="XM_030785473.1"/>
</dbReference>
<proteinExistence type="predicted"/>
<dbReference type="GO" id="GO:0009897">
    <property type="term" value="C:external side of plasma membrane"/>
    <property type="evidence" value="ECO:0007669"/>
    <property type="project" value="TreeGrafter"/>
</dbReference>
<evidence type="ECO:0000259" key="3">
    <source>
        <dbReference type="PROSITE" id="PS50835"/>
    </source>
</evidence>
<keyword evidence="1" id="KW-1133">Transmembrane helix</keyword>
<dbReference type="InParanoid" id="A0A6J2WAP7"/>
<evidence type="ECO:0000313" key="4">
    <source>
        <dbReference type="Proteomes" id="UP000504632"/>
    </source>
</evidence>
<dbReference type="GO" id="GO:0035723">
    <property type="term" value="P:interleukin-15-mediated signaling pathway"/>
    <property type="evidence" value="ECO:0007669"/>
    <property type="project" value="TreeGrafter"/>
</dbReference>
<evidence type="ECO:0000256" key="2">
    <source>
        <dbReference type="SAM" id="SignalP"/>
    </source>
</evidence>
<dbReference type="InterPro" id="IPR003599">
    <property type="entry name" value="Ig_sub"/>
</dbReference>
<sequence length="503" mass="55407">MWCRDMWTLGVKFRCVVLVGAVLALSGGPCEAEDILVPLGSDALLPCSTSVSRRAVAHAAAIHWRKNSNGRVRTVCRRERSGLEFRHVSLAGRTQCPQSDFRSGDYSLRICATRAEDGGEYICTVQEGQRKTVKTVFLRVIQVLFSLPTPIEGSRMQMTCSVNPKPQGATVSWKLNGDPQPRYSSTVTFDYLKQTHSGNWTCVVGYKQAKGEATESMEVKGITIPQNDGLMVYGAPGSSVTLPCVFSEGLRSPAVAWEKVSTATKASLPLPLSFNKNTSVFSSGALSPASSLGPWDLSARVESVEVKDEGTYRCSGELQGNKGLRTRVKRDIQLVVAQVFSTLSRNGSRTLTCHLSNASEVTAYEWLRVTYDVNGTQTVTPAGKSKVMTIPKVTETDIGEWVCCFSGKQGILGNATYHLHMISGQEGVERETGKVNRVAMVLGLGFLFLVLLLFVLQVYRNRRRRKMTMPYPAMESIVHSNFNERERRQIEKQKTKSKGVVDV</sequence>
<dbReference type="Pfam" id="PF07686">
    <property type="entry name" value="V-set"/>
    <property type="match status" value="2"/>
</dbReference>
<dbReference type="PROSITE" id="PS50835">
    <property type="entry name" value="IG_LIKE"/>
    <property type="match status" value="4"/>
</dbReference>
<feature type="signal peptide" evidence="2">
    <location>
        <begin position="1"/>
        <end position="32"/>
    </location>
</feature>
<dbReference type="InterPro" id="IPR007110">
    <property type="entry name" value="Ig-like_dom"/>
</dbReference>
<dbReference type="Pfam" id="PF13927">
    <property type="entry name" value="Ig_3"/>
    <property type="match status" value="1"/>
</dbReference>
<dbReference type="InterPro" id="IPR003598">
    <property type="entry name" value="Ig_sub2"/>
</dbReference>
<dbReference type="SUPFAM" id="SSF48726">
    <property type="entry name" value="Immunoglobulin"/>
    <property type="match status" value="3"/>
</dbReference>
<feature type="domain" description="Ig-like" evidence="3">
    <location>
        <begin position="225"/>
        <end position="314"/>
    </location>
</feature>